<dbReference type="SUPFAM" id="SSF54211">
    <property type="entry name" value="Ribosomal protein S5 domain 2-like"/>
    <property type="match status" value="1"/>
</dbReference>
<dbReference type="InterPro" id="IPR036890">
    <property type="entry name" value="HATPase_C_sf"/>
</dbReference>
<feature type="region of interest" description="Disordered" evidence="5">
    <location>
        <begin position="366"/>
        <end position="386"/>
    </location>
</feature>
<dbReference type="Gene3D" id="3.30.230.10">
    <property type="match status" value="1"/>
</dbReference>
<dbReference type="InterPro" id="IPR014762">
    <property type="entry name" value="DNA_mismatch_repair_CS"/>
</dbReference>
<dbReference type="PROSITE" id="PS00058">
    <property type="entry name" value="DNA_MISMATCH_REPAIR_1"/>
    <property type="match status" value="1"/>
</dbReference>
<dbReference type="SUPFAM" id="SSF118116">
    <property type="entry name" value="DNA mismatch repair protein MutL"/>
    <property type="match status" value="1"/>
</dbReference>
<dbReference type="Proteomes" id="UP000223071">
    <property type="component" value="Unassembled WGS sequence"/>
</dbReference>
<dbReference type="GO" id="GO:0005524">
    <property type="term" value="F:ATP binding"/>
    <property type="evidence" value="ECO:0007669"/>
    <property type="project" value="InterPro"/>
</dbReference>
<organism evidence="8 9">
    <name type="scientific">Tepidiforma thermophila (strain KCTC 52669 / CGMCC 1.13589 / G233)</name>
    <dbReference type="NCBI Taxonomy" id="2761530"/>
    <lineage>
        <taxon>Bacteria</taxon>
        <taxon>Bacillati</taxon>
        <taxon>Chloroflexota</taxon>
        <taxon>Tepidiformia</taxon>
        <taxon>Tepidiformales</taxon>
        <taxon>Tepidiformaceae</taxon>
        <taxon>Tepidiforma</taxon>
    </lineage>
</organism>
<dbReference type="CDD" id="cd16926">
    <property type="entry name" value="HATPase_MutL-MLH-PMS-like"/>
    <property type="match status" value="1"/>
</dbReference>
<gene>
    <name evidence="4" type="primary">mutL</name>
    <name evidence="8" type="ORF">A9A59_2008</name>
</gene>
<evidence type="ECO:0000256" key="2">
    <source>
        <dbReference type="ARBA" id="ARBA00022763"/>
    </source>
</evidence>
<reference evidence="8 9" key="1">
    <citation type="submission" date="2017-09" db="EMBL/GenBank/DDBJ databases">
        <title>Sequencing the genomes of two abundant thermophiles in Great Basin hot springs: Thermocrinis jamiesonii and novel Chloroflexi Thermoflexus hugenholtzii.</title>
        <authorList>
            <person name="Hedlund B."/>
        </authorList>
    </citation>
    <scope>NUCLEOTIDE SEQUENCE [LARGE SCALE GENOMIC DNA]</scope>
    <source>
        <strain evidence="8 9">G233</strain>
    </source>
</reference>
<dbReference type="CDD" id="cd00782">
    <property type="entry name" value="MutL_Trans"/>
    <property type="match status" value="1"/>
</dbReference>
<comment type="function">
    <text evidence="4">This protein is involved in the repair of mismatches in DNA. It is required for dam-dependent methyl-directed DNA mismatch repair. May act as a 'molecular matchmaker', a protein that promotes the formation of a stable complex between two or more DNA-binding proteins in an ATP-dependent manner without itself being part of a final effector complex.</text>
</comment>
<dbReference type="NCBIfam" id="TIGR00585">
    <property type="entry name" value="mutl"/>
    <property type="match status" value="1"/>
</dbReference>
<protein>
    <recommendedName>
        <fullName evidence="4">DNA mismatch repair protein MutL</fullName>
    </recommendedName>
</protein>
<dbReference type="GO" id="GO:0016887">
    <property type="term" value="F:ATP hydrolysis activity"/>
    <property type="evidence" value="ECO:0007669"/>
    <property type="project" value="InterPro"/>
</dbReference>
<feature type="domain" description="DNA mismatch repair protein S5" evidence="7">
    <location>
        <begin position="216"/>
        <end position="334"/>
    </location>
</feature>
<dbReference type="FunFam" id="3.30.565.10:FF:000003">
    <property type="entry name" value="DNA mismatch repair endonuclease MutL"/>
    <property type="match status" value="1"/>
</dbReference>
<feature type="domain" description="MutL C-terminal dimerisation" evidence="6">
    <location>
        <begin position="427"/>
        <end position="568"/>
    </location>
</feature>
<accession>A0A2A9HFF5</accession>
<dbReference type="EMBL" id="PDJQ01000001">
    <property type="protein sequence ID" value="PFG74767.1"/>
    <property type="molecule type" value="Genomic_DNA"/>
</dbReference>
<dbReference type="SMART" id="SM00853">
    <property type="entry name" value="MutL_C"/>
    <property type="match status" value="1"/>
</dbReference>
<dbReference type="PANTHER" id="PTHR10073:SF12">
    <property type="entry name" value="DNA MISMATCH REPAIR PROTEIN MLH1"/>
    <property type="match status" value="1"/>
</dbReference>
<evidence type="ECO:0000313" key="8">
    <source>
        <dbReference type="EMBL" id="PFG74767.1"/>
    </source>
</evidence>
<proteinExistence type="inferred from homology"/>
<dbReference type="SMART" id="SM01340">
    <property type="entry name" value="DNA_mis_repair"/>
    <property type="match status" value="1"/>
</dbReference>
<dbReference type="InterPro" id="IPR002099">
    <property type="entry name" value="MutL/Mlh/PMS"/>
</dbReference>
<dbReference type="GO" id="GO:0030983">
    <property type="term" value="F:mismatched DNA binding"/>
    <property type="evidence" value="ECO:0007669"/>
    <property type="project" value="InterPro"/>
</dbReference>
<dbReference type="RefSeq" id="WP_098504126.1">
    <property type="nucleotide sequence ID" value="NZ_PDJQ01000001.1"/>
</dbReference>
<comment type="caution">
    <text evidence="8">The sequence shown here is derived from an EMBL/GenBank/DDBJ whole genome shotgun (WGS) entry which is preliminary data.</text>
</comment>
<dbReference type="GO" id="GO:0006298">
    <property type="term" value="P:mismatch repair"/>
    <property type="evidence" value="ECO:0007669"/>
    <property type="project" value="UniProtKB-UniRule"/>
</dbReference>
<dbReference type="InterPro" id="IPR038973">
    <property type="entry name" value="MutL/Mlh/Pms-like"/>
</dbReference>
<dbReference type="PANTHER" id="PTHR10073">
    <property type="entry name" value="DNA MISMATCH REPAIR PROTEIN MLH, PMS, MUTL"/>
    <property type="match status" value="1"/>
</dbReference>
<dbReference type="Gene3D" id="3.30.1370.100">
    <property type="entry name" value="MutL, C-terminal domain, regulatory subdomain"/>
    <property type="match status" value="1"/>
</dbReference>
<evidence type="ECO:0000313" key="9">
    <source>
        <dbReference type="Proteomes" id="UP000223071"/>
    </source>
</evidence>
<comment type="similarity">
    <text evidence="1 4">Belongs to the DNA mismatch repair MutL/HexB family.</text>
</comment>
<dbReference type="Pfam" id="PF01119">
    <property type="entry name" value="DNA_mis_repair"/>
    <property type="match status" value="1"/>
</dbReference>
<dbReference type="InterPro" id="IPR013507">
    <property type="entry name" value="DNA_mismatch_S5_2-like"/>
</dbReference>
<evidence type="ECO:0000256" key="1">
    <source>
        <dbReference type="ARBA" id="ARBA00006082"/>
    </source>
</evidence>
<dbReference type="Gene3D" id="3.30.565.10">
    <property type="entry name" value="Histidine kinase-like ATPase, C-terminal domain"/>
    <property type="match status" value="1"/>
</dbReference>
<dbReference type="HAMAP" id="MF_00149">
    <property type="entry name" value="DNA_mis_repair"/>
    <property type="match status" value="1"/>
</dbReference>
<dbReference type="InterPro" id="IPR020667">
    <property type="entry name" value="DNA_mismatch_repair_MutL"/>
</dbReference>
<dbReference type="InterPro" id="IPR020568">
    <property type="entry name" value="Ribosomal_Su5_D2-typ_SF"/>
</dbReference>
<evidence type="ECO:0000256" key="4">
    <source>
        <dbReference type="HAMAP-Rule" id="MF_00149"/>
    </source>
</evidence>
<dbReference type="InterPro" id="IPR014790">
    <property type="entry name" value="MutL_C"/>
</dbReference>
<dbReference type="Gene3D" id="3.30.1540.20">
    <property type="entry name" value="MutL, C-terminal domain, dimerisation subdomain"/>
    <property type="match status" value="1"/>
</dbReference>
<dbReference type="InterPro" id="IPR037198">
    <property type="entry name" value="MutL_C_sf"/>
</dbReference>
<dbReference type="InterPro" id="IPR042121">
    <property type="entry name" value="MutL_C_regsub"/>
</dbReference>
<sequence length="611" mass="64494">MTLSPPPVPAIRVLPPEVAARIAAGEVVERPVSVVRELLDNAIDAGATRISLAFDDGGLSRIEVSDDGRGIPPGDVELAFERHATSKIASIEDLHRVHTLGFRGEALPSIAAAADVEVLTRARGEPVGVFLALVNGRPVRRMARPAPEGTTITVRDLFARVPARRKFLGSPAAEARAITTLAMHYALAYPGIAFQVVNSGRRILATSGDDDMRHAFAAVYGAEIARQVLEVDDCDGGVAVTGLAAPPSIHRGNRGGISVFVNGRWVQSRPLLFAVVEAYQSQLPVGRFPLAALHLRLPEDDVDVNVHPAKAEVRFRDERRVARALRHAVRAALEAAAPVTWVVPGHEPAAPTASLPADVADVRAPLPGTQPPAPRAAVPPGEPPVALRGPVPTQGVLALSRVMQPPVPPAAGPTAHSHRDVLPLLRVVGQLNATYIVAEGPDGMYLVDQHAAHERVVYDRLLAQRAAAGAPAVQPLLEPLLIETGAALAAVAAASEADLRALGLVLEPFGEGVLLLRQVPVGFRADDPVAAVVSVLEAIERDERVPAGFGRAAATVACHSSVRAGMALSTEEMRRLLEDLAATATPRTCPHGRPTLVLLGTEAIERQFGRR</sequence>
<dbReference type="Pfam" id="PF02518">
    <property type="entry name" value="HATPase_c"/>
    <property type="match status" value="1"/>
</dbReference>
<name>A0A2A9HFF5_TEPT2</name>
<dbReference type="InterPro" id="IPR003594">
    <property type="entry name" value="HATPase_dom"/>
</dbReference>
<evidence type="ECO:0000256" key="5">
    <source>
        <dbReference type="SAM" id="MobiDB-lite"/>
    </source>
</evidence>
<keyword evidence="2 4" id="KW-0227">DNA damage</keyword>
<dbReference type="AlphaFoldDB" id="A0A2A9HFF5"/>
<evidence type="ECO:0000259" key="6">
    <source>
        <dbReference type="SMART" id="SM00853"/>
    </source>
</evidence>
<dbReference type="InterPro" id="IPR042120">
    <property type="entry name" value="MutL_C_dimsub"/>
</dbReference>
<evidence type="ECO:0000259" key="7">
    <source>
        <dbReference type="SMART" id="SM01340"/>
    </source>
</evidence>
<evidence type="ECO:0000256" key="3">
    <source>
        <dbReference type="ARBA" id="ARBA00023204"/>
    </source>
</evidence>
<dbReference type="GO" id="GO:0140664">
    <property type="term" value="F:ATP-dependent DNA damage sensor activity"/>
    <property type="evidence" value="ECO:0007669"/>
    <property type="project" value="InterPro"/>
</dbReference>
<dbReference type="GO" id="GO:0032300">
    <property type="term" value="C:mismatch repair complex"/>
    <property type="evidence" value="ECO:0007669"/>
    <property type="project" value="InterPro"/>
</dbReference>
<dbReference type="Pfam" id="PF08676">
    <property type="entry name" value="MutL_C"/>
    <property type="match status" value="1"/>
</dbReference>
<keyword evidence="3 4" id="KW-0234">DNA repair</keyword>
<dbReference type="InterPro" id="IPR014721">
    <property type="entry name" value="Ribsml_uS5_D2-typ_fold_subgr"/>
</dbReference>
<keyword evidence="9" id="KW-1185">Reference proteome</keyword>
<dbReference type="SUPFAM" id="SSF55874">
    <property type="entry name" value="ATPase domain of HSP90 chaperone/DNA topoisomerase II/histidine kinase"/>
    <property type="match status" value="1"/>
</dbReference>